<sequence>MAKMINAKKTFAN</sequence>
<dbReference type="EMBL" id="GGEC01003026">
    <property type="protein sequence ID" value="MBW83509.1"/>
    <property type="molecule type" value="Transcribed_RNA"/>
</dbReference>
<accession>A0A2P2IQL5</accession>
<reference evidence="1" key="1">
    <citation type="submission" date="2018-02" db="EMBL/GenBank/DDBJ databases">
        <title>Rhizophora mucronata_Transcriptome.</title>
        <authorList>
            <person name="Meera S.P."/>
            <person name="Sreeshan A."/>
            <person name="Augustine A."/>
        </authorList>
    </citation>
    <scope>NUCLEOTIDE SEQUENCE</scope>
    <source>
        <tissue evidence="1">Leaf</tissue>
    </source>
</reference>
<organism evidence="1">
    <name type="scientific">Rhizophora mucronata</name>
    <name type="common">Asiatic mangrove</name>
    <dbReference type="NCBI Taxonomy" id="61149"/>
    <lineage>
        <taxon>Eukaryota</taxon>
        <taxon>Viridiplantae</taxon>
        <taxon>Streptophyta</taxon>
        <taxon>Embryophyta</taxon>
        <taxon>Tracheophyta</taxon>
        <taxon>Spermatophyta</taxon>
        <taxon>Magnoliopsida</taxon>
        <taxon>eudicotyledons</taxon>
        <taxon>Gunneridae</taxon>
        <taxon>Pentapetalae</taxon>
        <taxon>rosids</taxon>
        <taxon>fabids</taxon>
        <taxon>Malpighiales</taxon>
        <taxon>Rhizophoraceae</taxon>
        <taxon>Rhizophora</taxon>
    </lineage>
</organism>
<proteinExistence type="predicted"/>
<protein>
    <submittedName>
        <fullName evidence="1">Uncharacterized protein</fullName>
    </submittedName>
</protein>
<evidence type="ECO:0000313" key="1">
    <source>
        <dbReference type="EMBL" id="MBW83509.1"/>
    </source>
</evidence>
<name>A0A2P2IQL5_RHIMU</name>